<organism evidence="2 3">
    <name type="scientific">Diploscapter pachys</name>
    <dbReference type="NCBI Taxonomy" id="2018661"/>
    <lineage>
        <taxon>Eukaryota</taxon>
        <taxon>Metazoa</taxon>
        <taxon>Ecdysozoa</taxon>
        <taxon>Nematoda</taxon>
        <taxon>Chromadorea</taxon>
        <taxon>Rhabditida</taxon>
        <taxon>Rhabditina</taxon>
        <taxon>Rhabditomorpha</taxon>
        <taxon>Rhabditoidea</taxon>
        <taxon>Rhabditidae</taxon>
        <taxon>Diploscapter</taxon>
    </lineage>
</organism>
<evidence type="ECO:0000256" key="1">
    <source>
        <dbReference type="SAM" id="MobiDB-lite"/>
    </source>
</evidence>
<reference evidence="2 3" key="1">
    <citation type="journal article" date="2017" name="Curr. Biol.">
        <title>Genome architecture and evolution of a unichromosomal asexual nematode.</title>
        <authorList>
            <person name="Fradin H."/>
            <person name="Zegar C."/>
            <person name="Gutwein M."/>
            <person name="Lucas J."/>
            <person name="Kovtun M."/>
            <person name="Corcoran D."/>
            <person name="Baugh L.R."/>
            <person name="Kiontke K."/>
            <person name="Gunsalus K."/>
            <person name="Fitch D.H."/>
            <person name="Piano F."/>
        </authorList>
    </citation>
    <scope>NUCLEOTIDE SEQUENCE [LARGE SCALE GENOMIC DNA]</scope>
    <source>
        <strain evidence="2">PF1309</strain>
    </source>
</reference>
<gene>
    <name evidence="2" type="ORF">WR25_06044</name>
</gene>
<feature type="region of interest" description="Disordered" evidence="1">
    <location>
        <begin position="1"/>
        <end position="20"/>
    </location>
</feature>
<accession>A0A2A2K103</accession>
<dbReference type="EMBL" id="LIAE01009911">
    <property type="protein sequence ID" value="PAV67562.1"/>
    <property type="molecule type" value="Genomic_DNA"/>
</dbReference>
<evidence type="ECO:0000313" key="3">
    <source>
        <dbReference type="Proteomes" id="UP000218231"/>
    </source>
</evidence>
<protein>
    <submittedName>
        <fullName evidence="2">Uncharacterized protein</fullName>
    </submittedName>
</protein>
<name>A0A2A2K103_9BILA</name>
<proteinExistence type="predicted"/>
<keyword evidence="3" id="KW-1185">Reference proteome</keyword>
<dbReference type="Proteomes" id="UP000218231">
    <property type="component" value="Unassembled WGS sequence"/>
</dbReference>
<dbReference type="AlphaFoldDB" id="A0A2A2K103"/>
<sequence length="159" mass="16856">MPRQQRLTGPEYPFSPSADLHGPALGALQSQRGQSAGLVGARIDADAIALHVEVFADRVAVDDHLLQRAVVIEERLANPAQVGGALGRQIGIGADASVDEGIVADYDQVFESLDERLMLGRHVALHRLMQLVIVHPVVLGGIDAIAQDRLAPADAAEHA</sequence>
<comment type="caution">
    <text evidence="2">The sequence shown here is derived from an EMBL/GenBank/DDBJ whole genome shotgun (WGS) entry which is preliminary data.</text>
</comment>
<evidence type="ECO:0000313" key="2">
    <source>
        <dbReference type="EMBL" id="PAV67562.1"/>
    </source>
</evidence>